<sequence length="304" mass="34056">MSRQGNGDGEGLTEEQLSCSTLPTEVLAVVAEHLIGQHAFGTTANLNLASKSVHHETLPVLYETYFHEVDMNTTDDQPSSSQHLPLGIKYAEYIFFQTGRLKAFKAPLDIPLPTDVSTQGRFGLLGQAAKVVMSVASAFSDMWMDSDLSYVGLYRPLSSATAFRILATPFEQTVFTDHQTCLRLYLVQQAFHTEIFPDQNPVKADSTLPSTCLAQSSRPKTRDLESIRNIILENQAHLHDRYPNHIPLERTSLRLHDTEIVTSRAVDERIGADDDESVVATLVESMKLLCNLEKIVYWRSRNDF</sequence>
<keyword evidence="2" id="KW-1185">Reference proteome</keyword>
<name>A0ACC2UXH3_9TREE</name>
<protein>
    <submittedName>
        <fullName evidence="1">Uncharacterized protein</fullName>
    </submittedName>
</protein>
<dbReference type="Proteomes" id="UP001227268">
    <property type="component" value="Unassembled WGS sequence"/>
</dbReference>
<comment type="caution">
    <text evidence="1">The sequence shown here is derived from an EMBL/GenBank/DDBJ whole genome shotgun (WGS) entry which is preliminary data.</text>
</comment>
<reference evidence="1" key="1">
    <citation type="submission" date="2023-04" db="EMBL/GenBank/DDBJ databases">
        <title>Draft Genome sequencing of Naganishia species isolated from polar environments using Oxford Nanopore Technology.</title>
        <authorList>
            <person name="Leo P."/>
            <person name="Venkateswaran K."/>
        </authorList>
    </citation>
    <scope>NUCLEOTIDE SEQUENCE</scope>
    <source>
        <strain evidence="1">MNA-CCFEE 5423</strain>
    </source>
</reference>
<proteinExistence type="predicted"/>
<evidence type="ECO:0000313" key="2">
    <source>
        <dbReference type="Proteomes" id="UP001227268"/>
    </source>
</evidence>
<evidence type="ECO:0000313" key="1">
    <source>
        <dbReference type="EMBL" id="KAJ9091657.1"/>
    </source>
</evidence>
<gene>
    <name evidence="1" type="ORF">QFC21_007132</name>
</gene>
<dbReference type="EMBL" id="JASBWT010000048">
    <property type="protein sequence ID" value="KAJ9091657.1"/>
    <property type="molecule type" value="Genomic_DNA"/>
</dbReference>
<accession>A0ACC2UXH3</accession>
<organism evidence="1 2">
    <name type="scientific">Naganishia friedmannii</name>
    <dbReference type="NCBI Taxonomy" id="89922"/>
    <lineage>
        <taxon>Eukaryota</taxon>
        <taxon>Fungi</taxon>
        <taxon>Dikarya</taxon>
        <taxon>Basidiomycota</taxon>
        <taxon>Agaricomycotina</taxon>
        <taxon>Tremellomycetes</taxon>
        <taxon>Filobasidiales</taxon>
        <taxon>Filobasidiaceae</taxon>
        <taxon>Naganishia</taxon>
    </lineage>
</organism>